<dbReference type="InterPro" id="IPR042070">
    <property type="entry name" value="PucR_C-HTH_sf"/>
</dbReference>
<dbReference type="Gene3D" id="1.10.10.2840">
    <property type="entry name" value="PucR C-terminal helix-turn-helix domain"/>
    <property type="match status" value="1"/>
</dbReference>
<dbReference type="Pfam" id="PF13556">
    <property type="entry name" value="HTH_30"/>
    <property type="match status" value="1"/>
</dbReference>
<gene>
    <name evidence="3" type="ORF">GB883_01430</name>
</gene>
<evidence type="ECO:0000259" key="2">
    <source>
        <dbReference type="SMART" id="SM00065"/>
    </source>
</evidence>
<proteinExistence type="inferred from homology"/>
<dbReference type="InterPro" id="IPR025736">
    <property type="entry name" value="PucR_C-HTH_dom"/>
</dbReference>
<keyword evidence="4" id="KW-1185">Reference proteome</keyword>
<dbReference type="Proteomes" id="UP000451860">
    <property type="component" value="Unassembled WGS sequence"/>
</dbReference>
<dbReference type="SMART" id="SM00065">
    <property type="entry name" value="GAF"/>
    <property type="match status" value="1"/>
</dbReference>
<feature type="domain" description="GAF" evidence="2">
    <location>
        <begin position="30"/>
        <end position="186"/>
    </location>
</feature>
<dbReference type="InterPro" id="IPR051448">
    <property type="entry name" value="CdaR-like_regulators"/>
</dbReference>
<comment type="caution">
    <text evidence="3">The sequence shown here is derived from an EMBL/GenBank/DDBJ whole genome shotgun (WGS) entry which is preliminary data.</text>
</comment>
<dbReference type="Gene3D" id="3.30.450.40">
    <property type="match status" value="1"/>
</dbReference>
<sequence>MPIVSIPRLELQDWLHGVAEIASAVNQPVSLPALLNLVAETACRLMGFDFCGVLLADADRSALLIEGSHGLSAEYIANVNAQHPIVLREGETQAPSSRAFLTHRPVQVIDTGSDPAFEPWGLGARAQGFTSMIAVPLLVSGSALGTLNCYTTRSHEFAEDEVELLTTLANQAAVAIATTRMRAAEARTIADLRDLNTSLEEQHGLLRQGEAIHQRLTDVALREGGVAGVAEALCELLARPVLVEDASGRPLASVPVDGVTLDVPDDEQQDALRAVLVQAGVTGALVDVPDWQGAVTPGPRMAAPVQLDGEVVARIWLPGRVADLAPLDHRAVEHAATVLALELLRMRTALEVEWRMAGELVTDLITANPAARATLVPRAERMGHDLGQPHIALVARADADIEDVVPRILSTVRAVASPVRPRPLVAQTGAYVVALWPRTGSTGATAAVADKIRTAFRRAGGRGTLSVAVSPLCRSLEEYGRAFRLSRGAVELARLRGRTDTTVTLADLGPLGLLLQLEHIEELVAFTDRVLGPLRTYDEKRGTSLTQTLDAYLRHNLNTAETAAELHVHPNTVGLRVRRAEELLRMSVADTDSVIHVGLALMADQVVQIAGATTSG</sequence>
<protein>
    <submittedName>
        <fullName evidence="3">GAF domain-containing protein</fullName>
    </submittedName>
</protein>
<dbReference type="AlphaFoldDB" id="A0A7J5UUG2"/>
<organism evidence="3 4">
    <name type="scientific">Georgenia thermotolerans</name>
    <dbReference type="NCBI Taxonomy" id="527326"/>
    <lineage>
        <taxon>Bacteria</taxon>
        <taxon>Bacillati</taxon>
        <taxon>Actinomycetota</taxon>
        <taxon>Actinomycetes</taxon>
        <taxon>Micrococcales</taxon>
        <taxon>Bogoriellaceae</taxon>
        <taxon>Georgenia</taxon>
    </lineage>
</organism>
<dbReference type="OrthoDB" id="8026818at2"/>
<dbReference type="SUPFAM" id="SSF55781">
    <property type="entry name" value="GAF domain-like"/>
    <property type="match status" value="1"/>
</dbReference>
<dbReference type="PANTHER" id="PTHR33744">
    <property type="entry name" value="CARBOHYDRATE DIACID REGULATOR"/>
    <property type="match status" value="1"/>
</dbReference>
<dbReference type="Pfam" id="PF13185">
    <property type="entry name" value="GAF_2"/>
    <property type="match status" value="1"/>
</dbReference>
<dbReference type="Pfam" id="PF17853">
    <property type="entry name" value="GGDEF_2"/>
    <property type="match status" value="1"/>
</dbReference>
<dbReference type="InterPro" id="IPR041522">
    <property type="entry name" value="CdaR_GGDEF"/>
</dbReference>
<reference evidence="3 4" key="1">
    <citation type="submission" date="2019-10" db="EMBL/GenBank/DDBJ databases">
        <title>Georgenia wutianyii sp. nov. and Georgenia yuyongxinii sp. nov. isolated from plateau pika (Ochotona curzoniae) in the Qinghai-Tibet plateau of China.</title>
        <authorList>
            <person name="Tian Z."/>
        </authorList>
    </citation>
    <scope>NUCLEOTIDE SEQUENCE [LARGE SCALE GENOMIC DNA]</scope>
    <source>
        <strain evidence="3 4">DSM 21501</strain>
    </source>
</reference>
<evidence type="ECO:0000313" key="4">
    <source>
        <dbReference type="Proteomes" id="UP000451860"/>
    </source>
</evidence>
<name>A0A7J5UUG2_9MICO</name>
<dbReference type="InterPro" id="IPR003018">
    <property type="entry name" value="GAF"/>
</dbReference>
<accession>A0A7J5UUG2</accession>
<dbReference type="EMBL" id="WHJE01000003">
    <property type="protein sequence ID" value="KAE8765912.1"/>
    <property type="molecule type" value="Genomic_DNA"/>
</dbReference>
<dbReference type="InterPro" id="IPR029016">
    <property type="entry name" value="GAF-like_dom_sf"/>
</dbReference>
<comment type="similarity">
    <text evidence="1">Belongs to the CdaR family.</text>
</comment>
<dbReference type="PANTHER" id="PTHR33744:SF7">
    <property type="entry name" value="PUCR FAMILY TRANSCRIPTIONAL REGULATOR"/>
    <property type="match status" value="1"/>
</dbReference>
<evidence type="ECO:0000256" key="1">
    <source>
        <dbReference type="ARBA" id="ARBA00006754"/>
    </source>
</evidence>
<evidence type="ECO:0000313" key="3">
    <source>
        <dbReference type="EMBL" id="KAE8765912.1"/>
    </source>
</evidence>